<reference evidence="15 16" key="1">
    <citation type="submission" date="2024-03" db="EMBL/GenBank/DDBJ databases">
        <title>The genome assembly and annotation of the cricket Gryllus longicercus Weissman &amp; Gray.</title>
        <authorList>
            <person name="Szrajer S."/>
            <person name="Gray D."/>
            <person name="Ylla G."/>
        </authorList>
    </citation>
    <scope>NUCLEOTIDE SEQUENCE [LARGE SCALE GENOMIC DNA]</scope>
    <source>
        <strain evidence="15">DAG 2021-001</strain>
        <tissue evidence="15">Whole body minus gut</tissue>
    </source>
</reference>
<dbReference type="HAMAP" id="MF_01987">
    <property type="entry name" value="Ribokinase"/>
    <property type="match status" value="1"/>
</dbReference>
<feature type="binding site" evidence="13">
    <location>
        <begin position="43"/>
        <end position="47"/>
    </location>
    <ligand>
        <name>substrate</name>
    </ligand>
</feature>
<dbReference type="Proteomes" id="UP001378592">
    <property type="component" value="Unassembled WGS sequence"/>
</dbReference>
<evidence type="ECO:0000256" key="4">
    <source>
        <dbReference type="ARBA" id="ARBA00022490"/>
    </source>
</evidence>
<evidence type="ECO:0000256" key="5">
    <source>
        <dbReference type="ARBA" id="ARBA00022679"/>
    </source>
</evidence>
<evidence type="ECO:0000256" key="13">
    <source>
        <dbReference type="HAMAP-Rule" id="MF_03215"/>
    </source>
</evidence>
<dbReference type="InterPro" id="IPR002173">
    <property type="entry name" value="Carboh/pur_kinase_PfkB_CS"/>
</dbReference>
<evidence type="ECO:0000256" key="2">
    <source>
        <dbReference type="ARBA" id="ARBA00012035"/>
    </source>
</evidence>
<evidence type="ECO:0000256" key="6">
    <source>
        <dbReference type="ARBA" id="ARBA00022723"/>
    </source>
</evidence>
<dbReference type="FunFam" id="3.40.1190.20:FF:000010">
    <property type="entry name" value="Ribokinase"/>
    <property type="match status" value="1"/>
</dbReference>
<evidence type="ECO:0000256" key="7">
    <source>
        <dbReference type="ARBA" id="ARBA00022741"/>
    </source>
</evidence>
<accession>A0AAN9VYG4</accession>
<keyword evidence="11 13" id="KW-0630">Potassium</keyword>
<keyword evidence="5 13" id="KW-0808">Transferase</keyword>
<feature type="binding site" evidence="13">
    <location>
        <position position="251"/>
    </location>
    <ligand>
        <name>K(+)</name>
        <dbReference type="ChEBI" id="CHEBI:29103"/>
    </ligand>
</feature>
<keyword evidence="10 13" id="KW-0460">Magnesium</keyword>
<dbReference type="Gene3D" id="3.40.1190.20">
    <property type="match status" value="1"/>
</dbReference>
<comment type="pathway">
    <text evidence="13">Carbohydrate metabolism; D-ribose degradation; D-ribose 5-phosphate from beta-D-ribopyranose: step 2/2.</text>
</comment>
<feature type="domain" description="Carbohydrate kinase PfkB" evidence="14">
    <location>
        <begin position="6"/>
        <end position="300"/>
    </location>
</feature>
<evidence type="ECO:0000256" key="9">
    <source>
        <dbReference type="ARBA" id="ARBA00022840"/>
    </source>
</evidence>
<name>A0AAN9VYG4_9ORTH</name>
<dbReference type="GO" id="GO:0005634">
    <property type="term" value="C:nucleus"/>
    <property type="evidence" value="ECO:0007669"/>
    <property type="project" value="UniProtKB-SubCell"/>
</dbReference>
<feature type="binding site" evidence="13">
    <location>
        <position position="257"/>
    </location>
    <ligand>
        <name>substrate</name>
    </ligand>
</feature>
<comment type="activity regulation">
    <text evidence="13">Activated by a monovalent cation that binds near, but not in, the active site. The most likely occupant of the site in vivo is potassium. Ion binding induces a conformational change that may alter substrate affinity.</text>
</comment>
<dbReference type="EC" id="2.7.1.15" evidence="2 13"/>
<comment type="catalytic activity">
    <reaction evidence="13">
        <text>D-ribose + ATP = D-ribose 5-phosphate + ADP + H(+)</text>
        <dbReference type="Rhea" id="RHEA:13697"/>
        <dbReference type="ChEBI" id="CHEBI:15378"/>
        <dbReference type="ChEBI" id="CHEBI:30616"/>
        <dbReference type="ChEBI" id="CHEBI:47013"/>
        <dbReference type="ChEBI" id="CHEBI:78346"/>
        <dbReference type="ChEBI" id="CHEBI:456216"/>
        <dbReference type="EC" id="2.7.1.15"/>
    </reaction>
</comment>
<feature type="binding site" evidence="13">
    <location>
        <begin position="223"/>
        <end position="228"/>
    </location>
    <ligand>
        <name>ATP</name>
        <dbReference type="ChEBI" id="CHEBI:30616"/>
    </ligand>
</feature>
<dbReference type="GO" id="GO:0019303">
    <property type="term" value="P:D-ribose catabolic process"/>
    <property type="evidence" value="ECO:0007669"/>
    <property type="project" value="UniProtKB-UniRule"/>
</dbReference>
<evidence type="ECO:0000256" key="8">
    <source>
        <dbReference type="ARBA" id="ARBA00022777"/>
    </source>
</evidence>
<evidence type="ECO:0000256" key="10">
    <source>
        <dbReference type="ARBA" id="ARBA00022842"/>
    </source>
</evidence>
<feature type="binding site" evidence="13">
    <location>
        <position position="187"/>
    </location>
    <ligand>
        <name>ATP</name>
        <dbReference type="ChEBI" id="CHEBI:30616"/>
    </ligand>
</feature>
<keyword evidence="12 13" id="KW-0119">Carbohydrate metabolism</keyword>
<dbReference type="SUPFAM" id="SSF53613">
    <property type="entry name" value="Ribokinase-like"/>
    <property type="match status" value="1"/>
</dbReference>
<keyword evidence="13" id="KW-0539">Nucleus</keyword>
<evidence type="ECO:0000256" key="3">
    <source>
        <dbReference type="ARBA" id="ARBA00016943"/>
    </source>
</evidence>
<dbReference type="CDD" id="cd01174">
    <property type="entry name" value="ribokinase"/>
    <property type="match status" value="1"/>
</dbReference>
<dbReference type="NCBIfam" id="TIGR02152">
    <property type="entry name" value="D_ribokin_bact"/>
    <property type="match status" value="1"/>
</dbReference>
<comment type="subcellular location">
    <subcellularLocation>
        <location evidence="13">Cytoplasm</location>
    </subcellularLocation>
    <subcellularLocation>
        <location evidence="13">Nucleus</location>
    </subcellularLocation>
</comment>
<comment type="subunit">
    <text evidence="13">Homodimer.</text>
</comment>
<feature type="binding site" evidence="13">
    <location>
        <begin position="15"/>
        <end position="17"/>
    </location>
    <ligand>
        <name>substrate</name>
    </ligand>
</feature>
<comment type="cofactor">
    <cofactor evidence="13">
        <name>Mg(2+)</name>
        <dbReference type="ChEBI" id="CHEBI:18420"/>
    </cofactor>
    <text evidence="13">Requires a divalent cation, most likely magnesium in vivo, as an electrophilic catalyst to aid phosphoryl group transfer. It is the chelate of the metal and the nucleotide that is the actual substrate.</text>
</comment>
<feature type="binding site" evidence="13">
    <location>
        <position position="298"/>
    </location>
    <ligand>
        <name>K(+)</name>
        <dbReference type="ChEBI" id="CHEBI:29103"/>
    </ligand>
</feature>
<dbReference type="InterPro" id="IPR029056">
    <property type="entry name" value="Ribokinase-like"/>
</dbReference>
<dbReference type="PROSITE" id="PS00584">
    <property type="entry name" value="PFKB_KINASES_2"/>
    <property type="match status" value="1"/>
</dbReference>
<dbReference type="PANTHER" id="PTHR10584">
    <property type="entry name" value="SUGAR KINASE"/>
    <property type="match status" value="1"/>
</dbReference>
<feature type="binding site" evidence="13">
    <location>
        <position position="289"/>
    </location>
    <ligand>
        <name>K(+)</name>
        <dbReference type="ChEBI" id="CHEBI:29103"/>
    </ligand>
</feature>
<feature type="binding site" evidence="13">
    <location>
        <position position="253"/>
    </location>
    <ligand>
        <name>K(+)</name>
        <dbReference type="ChEBI" id="CHEBI:29103"/>
    </ligand>
</feature>
<feature type="binding site" evidence="13">
    <location>
        <position position="292"/>
    </location>
    <ligand>
        <name>K(+)</name>
        <dbReference type="ChEBI" id="CHEBI:29103"/>
    </ligand>
</feature>
<dbReference type="PANTHER" id="PTHR10584:SF166">
    <property type="entry name" value="RIBOKINASE"/>
    <property type="match status" value="1"/>
</dbReference>
<feature type="active site" description="Proton acceptor" evidence="13">
    <location>
        <position position="257"/>
    </location>
</feature>
<comment type="caution">
    <text evidence="15">The sequence shown here is derived from an EMBL/GenBank/DDBJ whole genome shotgun (WGS) entry which is preliminary data.</text>
</comment>
<dbReference type="InterPro" id="IPR011877">
    <property type="entry name" value="Ribokinase"/>
</dbReference>
<feature type="binding site" evidence="13">
    <location>
        <position position="294"/>
    </location>
    <ligand>
        <name>K(+)</name>
        <dbReference type="ChEBI" id="CHEBI:29103"/>
    </ligand>
</feature>
<keyword evidence="6 13" id="KW-0479">Metal-binding</keyword>
<evidence type="ECO:0000313" key="16">
    <source>
        <dbReference type="Proteomes" id="UP001378592"/>
    </source>
</evidence>
<dbReference type="GO" id="GO:0005829">
    <property type="term" value="C:cytosol"/>
    <property type="evidence" value="ECO:0007669"/>
    <property type="project" value="TreeGrafter"/>
</dbReference>
<evidence type="ECO:0000256" key="11">
    <source>
        <dbReference type="ARBA" id="ARBA00022958"/>
    </source>
</evidence>
<dbReference type="EMBL" id="JAZDUA010000021">
    <property type="protein sequence ID" value="KAK7872723.1"/>
    <property type="molecule type" value="Genomic_DNA"/>
</dbReference>
<keyword evidence="7 13" id="KW-0547">Nucleotide-binding</keyword>
<keyword evidence="9 13" id="KW-0067">ATP-binding</keyword>
<keyword evidence="8 13" id="KW-0418">Kinase</keyword>
<dbReference type="PRINTS" id="PR00990">
    <property type="entry name" value="RIBOKINASE"/>
</dbReference>
<dbReference type="GO" id="GO:0004747">
    <property type="term" value="F:ribokinase activity"/>
    <property type="evidence" value="ECO:0007669"/>
    <property type="project" value="UniProtKB-UniRule"/>
</dbReference>
<dbReference type="Pfam" id="PF00294">
    <property type="entry name" value="PfkB"/>
    <property type="match status" value="1"/>
</dbReference>
<evidence type="ECO:0000256" key="1">
    <source>
        <dbReference type="ARBA" id="ARBA00005380"/>
    </source>
</evidence>
<evidence type="ECO:0000256" key="12">
    <source>
        <dbReference type="ARBA" id="ARBA00023277"/>
    </source>
</evidence>
<keyword evidence="4 13" id="KW-0963">Cytoplasm</keyword>
<comment type="similarity">
    <text evidence="13">Belongs to the carbohydrate kinase PfkB family. Ribokinase subfamily.</text>
</comment>
<evidence type="ECO:0000313" key="15">
    <source>
        <dbReference type="EMBL" id="KAK7872723.1"/>
    </source>
</evidence>
<dbReference type="GO" id="GO:0046872">
    <property type="term" value="F:metal ion binding"/>
    <property type="evidence" value="ECO:0007669"/>
    <property type="project" value="UniProtKB-KW"/>
</dbReference>
<comment type="similarity">
    <text evidence="1">Belongs to the carbohydrate kinase pfkB family.</text>
</comment>
<dbReference type="GO" id="GO:0005524">
    <property type="term" value="F:ATP binding"/>
    <property type="evidence" value="ECO:0007669"/>
    <property type="project" value="UniProtKB-UniRule"/>
</dbReference>
<comment type="caution">
    <text evidence="13">Lacks conserved residue(s) required for the propagation of feature annotation.</text>
</comment>
<organism evidence="15 16">
    <name type="scientific">Gryllus longicercus</name>
    <dbReference type="NCBI Taxonomy" id="2509291"/>
    <lineage>
        <taxon>Eukaryota</taxon>
        <taxon>Metazoa</taxon>
        <taxon>Ecdysozoa</taxon>
        <taxon>Arthropoda</taxon>
        <taxon>Hexapoda</taxon>
        <taxon>Insecta</taxon>
        <taxon>Pterygota</taxon>
        <taxon>Neoptera</taxon>
        <taxon>Polyneoptera</taxon>
        <taxon>Orthoptera</taxon>
        <taxon>Ensifera</taxon>
        <taxon>Gryllidea</taxon>
        <taxon>Grylloidea</taxon>
        <taxon>Gryllidae</taxon>
        <taxon>Gryllinae</taxon>
        <taxon>Gryllus</taxon>
    </lineage>
</organism>
<gene>
    <name evidence="15" type="ORF">R5R35_002708</name>
</gene>
<proteinExistence type="inferred from homology"/>
<feature type="binding site" evidence="13">
    <location>
        <position position="144"/>
    </location>
    <ligand>
        <name>substrate</name>
    </ligand>
</feature>
<dbReference type="InterPro" id="IPR002139">
    <property type="entry name" value="Ribo/fructo_kinase"/>
</dbReference>
<sequence>MEVSKPRVVVVGSCMIDLVSYAPRLPRAGETLTGRKFQQGFGGKGANQCVAAARLGAETALIARLGDDSFGHEYLKALNKEGVQTGYVSITKEMHTGMAQIVVAECGENQIVIVPGANRNLCVEDVQLAKETIEAAKVLLFQLETPVEATLAALKLAKGKGKRIVNAAPAVLKDTALFTESDIFCINETEAEELLKIPVKSIEDGYKAAEKFRDLGCSAIVITLGSQGAILSTQEDPTPYHIPVKKVQPVDTTGAGDAFLGAMAYYMAYHPQLSLKEIVHRACSVATISVQSPGTQSSFPYRNELPDALL</sequence>
<dbReference type="AlphaFoldDB" id="A0AAN9VYG4"/>
<dbReference type="InterPro" id="IPR011611">
    <property type="entry name" value="PfkB_dom"/>
</dbReference>
<evidence type="ECO:0000259" key="14">
    <source>
        <dbReference type="Pfam" id="PF00294"/>
    </source>
</evidence>
<comment type="function">
    <text evidence="13">Catalyzes the phosphorylation of ribose at O-5 in a reaction requiring ATP and magnesium. The resulting D-ribose-5-phosphate can then be used either for sythesis of nucleotides, histidine, and tryptophan, or as a component of the pentose phosphate pathway.</text>
</comment>
<keyword evidence="16" id="KW-1185">Reference proteome</keyword>
<feature type="binding site" evidence="13">
    <location>
        <begin position="256"/>
        <end position="257"/>
    </location>
    <ligand>
        <name>ATP</name>
        <dbReference type="ChEBI" id="CHEBI:30616"/>
    </ligand>
</feature>
<protein>
    <recommendedName>
        <fullName evidence="3 13">Ribokinase</fullName>
        <shortName evidence="13">RK</shortName>
        <ecNumber evidence="2 13">2.7.1.15</ecNumber>
    </recommendedName>
</protein>